<dbReference type="Pfam" id="PF00808">
    <property type="entry name" value="CBFD_NFYB_HMF"/>
    <property type="match status" value="1"/>
</dbReference>
<dbReference type="PANTHER" id="PTHR10252:SF54">
    <property type="entry name" value="CHROMATIN ACCESSIBILITY COMPLEX PROTEIN 1"/>
    <property type="match status" value="1"/>
</dbReference>
<dbReference type="VEuPathDB" id="GiardiaDB:GMRT_10193"/>
<proteinExistence type="predicted"/>
<organism evidence="4 5">
    <name type="scientific">Giardia muris</name>
    <dbReference type="NCBI Taxonomy" id="5742"/>
    <lineage>
        <taxon>Eukaryota</taxon>
        <taxon>Metamonada</taxon>
        <taxon>Diplomonadida</taxon>
        <taxon>Hexamitidae</taxon>
        <taxon>Giardiinae</taxon>
        <taxon>Giardia</taxon>
    </lineage>
</organism>
<evidence type="ECO:0000313" key="4">
    <source>
        <dbReference type="EMBL" id="TNJ26739.1"/>
    </source>
</evidence>
<dbReference type="AlphaFoldDB" id="A0A4Z1T2C0"/>
<dbReference type="GO" id="GO:0008623">
    <property type="term" value="C:CHRAC"/>
    <property type="evidence" value="ECO:0007669"/>
    <property type="project" value="TreeGrafter"/>
</dbReference>
<keyword evidence="5" id="KW-1185">Reference proteome</keyword>
<dbReference type="InterPro" id="IPR009072">
    <property type="entry name" value="Histone-fold"/>
</dbReference>
<evidence type="ECO:0000259" key="3">
    <source>
        <dbReference type="Pfam" id="PF00808"/>
    </source>
</evidence>
<comment type="caution">
    <text evidence="4">The sequence shown here is derived from an EMBL/GenBank/DDBJ whole genome shotgun (WGS) entry which is preliminary data.</text>
</comment>
<dbReference type="Gene3D" id="1.10.20.10">
    <property type="entry name" value="Histone, subunit A"/>
    <property type="match status" value="1"/>
</dbReference>
<dbReference type="CDD" id="cd23645">
    <property type="entry name" value="HFD_Dpb3-like"/>
    <property type="match status" value="1"/>
</dbReference>
<name>A0A4Z1T2C0_GIAMU</name>
<dbReference type="Proteomes" id="UP000315496">
    <property type="component" value="Chromosome 4"/>
</dbReference>
<dbReference type="InterPro" id="IPR003958">
    <property type="entry name" value="CBFA_NFYB_domain"/>
</dbReference>
<comment type="subcellular location">
    <subcellularLocation>
        <location evidence="1">Nucleus</location>
    </subcellularLocation>
</comment>
<sequence>MELPVAKVKRIIKATVRAKSVAQGGVLLVGFAAQYITKYLLEAAHREATRMGRKTVSYDDIVAAVEKTKGLAFLRETFPKPTVIHKPHHAAQQ</sequence>
<gene>
    <name evidence="4" type="ORF">GMRT_10193</name>
</gene>
<evidence type="ECO:0000256" key="1">
    <source>
        <dbReference type="ARBA" id="ARBA00004123"/>
    </source>
</evidence>
<dbReference type="InterPro" id="IPR050568">
    <property type="entry name" value="Transcr_DNA_Rep_Reg"/>
</dbReference>
<evidence type="ECO:0000256" key="2">
    <source>
        <dbReference type="ARBA" id="ARBA00023242"/>
    </source>
</evidence>
<dbReference type="GO" id="GO:0046982">
    <property type="term" value="F:protein heterodimerization activity"/>
    <property type="evidence" value="ECO:0007669"/>
    <property type="project" value="InterPro"/>
</dbReference>
<evidence type="ECO:0000313" key="5">
    <source>
        <dbReference type="Proteomes" id="UP000315496"/>
    </source>
</evidence>
<keyword evidence="2" id="KW-0539">Nucleus</keyword>
<accession>A0A4Z1T2C0</accession>
<dbReference type="OrthoDB" id="1272441at2759"/>
<dbReference type="GO" id="GO:0006261">
    <property type="term" value="P:DNA-templated DNA replication"/>
    <property type="evidence" value="ECO:0007669"/>
    <property type="project" value="TreeGrafter"/>
</dbReference>
<dbReference type="EMBL" id="VDLU01000004">
    <property type="protein sequence ID" value="TNJ26739.1"/>
    <property type="molecule type" value="Genomic_DNA"/>
</dbReference>
<feature type="domain" description="Transcription factor CBF/NF-Y/archaeal histone" evidence="3">
    <location>
        <begin position="1"/>
        <end position="65"/>
    </location>
</feature>
<dbReference type="SUPFAM" id="SSF47113">
    <property type="entry name" value="Histone-fold"/>
    <property type="match status" value="1"/>
</dbReference>
<reference evidence="4 5" key="1">
    <citation type="submission" date="2019-05" db="EMBL/GenBank/DDBJ databases">
        <title>The compact genome of Giardia muris reveals important steps in the evolution of intestinal protozoan parasites.</title>
        <authorList>
            <person name="Xu F."/>
            <person name="Jimenez-Gonzalez A."/>
            <person name="Einarsson E."/>
            <person name="Astvaldsson A."/>
            <person name="Peirasmaki D."/>
            <person name="Eckmann L."/>
            <person name="Andersson J.O."/>
            <person name="Svard S.G."/>
            <person name="Jerlstrom-Hultqvist J."/>
        </authorList>
    </citation>
    <scope>NUCLEOTIDE SEQUENCE [LARGE SCALE GENOMIC DNA]</scope>
    <source>
        <strain evidence="4 5">Roberts-Thomson</strain>
    </source>
</reference>
<dbReference type="PANTHER" id="PTHR10252">
    <property type="entry name" value="HISTONE-LIKE TRANSCRIPTION FACTOR CCAAT-RELATED"/>
    <property type="match status" value="1"/>
</dbReference>
<protein>
    <submittedName>
        <fullName evidence="4">Histone-like transcription factor</fullName>
    </submittedName>
</protein>